<accession>A0A9D4C3J9</accession>
<gene>
    <name evidence="1" type="ORF">DPMN_059471</name>
</gene>
<evidence type="ECO:0000313" key="1">
    <source>
        <dbReference type="EMBL" id="KAH3716742.1"/>
    </source>
</evidence>
<name>A0A9D4C3J9_DREPO</name>
<sequence>MYSVLVRVRDNANNSRTARRFVLYDATSSITLNTETAKLYISSAKEETGY</sequence>
<protein>
    <submittedName>
        <fullName evidence="1">Uncharacterized protein</fullName>
    </submittedName>
</protein>
<keyword evidence="2" id="KW-1185">Reference proteome</keyword>
<proteinExistence type="predicted"/>
<dbReference type="Proteomes" id="UP000828390">
    <property type="component" value="Unassembled WGS sequence"/>
</dbReference>
<evidence type="ECO:0000313" key="2">
    <source>
        <dbReference type="Proteomes" id="UP000828390"/>
    </source>
</evidence>
<comment type="caution">
    <text evidence="1">The sequence shown here is derived from an EMBL/GenBank/DDBJ whole genome shotgun (WGS) entry which is preliminary data.</text>
</comment>
<dbReference type="EMBL" id="JAIWYP010000013">
    <property type="protein sequence ID" value="KAH3716742.1"/>
    <property type="molecule type" value="Genomic_DNA"/>
</dbReference>
<reference evidence="1" key="2">
    <citation type="submission" date="2020-11" db="EMBL/GenBank/DDBJ databases">
        <authorList>
            <person name="McCartney M.A."/>
            <person name="Auch B."/>
            <person name="Kono T."/>
            <person name="Mallez S."/>
            <person name="Becker A."/>
            <person name="Gohl D.M."/>
            <person name="Silverstein K.A.T."/>
            <person name="Koren S."/>
            <person name="Bechman K.B."/>
            <person name="Herman A."/>
            <person name="Abrahante J.E."/>
            <person name="Garbe J."/>
        </authorList>
    </citation>
    <scope>NUCLEOTIDE SEQUENCE</scope>
    <source>
        <strain evidence="1">Duluth1</strain>
        <tissue evidence="1">Whole animal</tissue>
    </source>
</reference>
<reference evidence="1" key="1">
    <citation type="journal article" date="2019" name="bioRxiv">
        <title>The Genome of the Zebra Mussel, Dreissena polymorpha: A Resource for Invasive Species Research.</title>
        <authorList>
            <person name="McCartney M.A."/>
            <person name="Auch B."/>
            <person name="Kono T."/>
            <person name="Mallez S."/>
            <person name="Zhang Y."/>
            <person name="Obille A."/>
            <person name="Becker A."/>
            <person name="Abrahante J.E."/>
            <person name="Garbe J."/>
            <person name="Badalamenti J.P."/>
            <person name="Herman A."/>
            <person name="Mangelson H."/>
            <person name="Liachko I."/>
            <person name="Sullivan S."/>
            <person name="Sone E.D."/>
            <person name="Koren S."/>
            <person name="Silverstein K.A.T."/>
            <person name="Beckman K.B."/>
            <person name="Gohl D.M."/>
        </authorList>
    </citation>
    <scope>NUCLEOTIDE SEQUENCE</scope>
    <source>
        <strain evidence="1">Duluth1</strain>
        <tissue evidence="1">Whole animal</tissue>
    </source>
</reference>
<organism evidence="1 2">
    <name type="scientific">Dreissena polymorpha</name>
    <name type="common">Zebra mussel</name>
    <name type="synonym">Mytilus polymorpha</name>
    <dbReference type="NCBI Taxonomy" id="45954"/>
    <lineage>
        <taxon>Eukaryota</taxon>
        <taxon>Metazoa</taxon>
        <taxon>Spiralia</taxon>
        <taxon>Lophotrochozoa</taxon>
        <taxon>Mollusca</taxon>
        <taxon>Bivalvia</taxon>
        <taxon>Autobranchia</taxon>
        <taxon>Heteroconchia</taxon>
        <taxon>Euheterodonta</taxon>
        <taxon>Imparidentia</taxon>
        <taxon>Neoheterodontei</taxon>
        <taxon>Myida</taxon>
        <taxon>Dreissenoidea</taxon>
        <taxon>Dreissenidae</taxon>
        <taxon>Dreissena</taxon>
    </lineage>
</organism>
<dbReference type="AlphaFoldDB" id="A0A9D4C3J9"/>